<keyword evidence="5" id="KW-0560">Oxidoreductase</keyword>
<keyword evidence="7" id="KW-0411">Iron-sulfur</keyword>
<dbReference type="GO" id="GO:1903457">
    <property type="term" value="P:lactate catabolic process"/>
    <property type="evidence" value="ECO:0007669"/>
    <property type="project" value="TreeGrafter"/>
</dbReference>
<protein>
    <submittedName>
        <fullName evidence="10">FAD/FMN-containing dehydrogenase</fullName>
    </submittedName>
</protein>
<sequence>MKTLFKDFTQTFEGEFLTDELHQKLYATDASVYRKIPLAVAIPRHISDVKKLIGFADKHKISLTFRAAGTSLAGQCVTDGIVVDISRYFTDILNIDVKNKSVKVQPGVIRDELNQELKKHNLFFGPNTSTSNRCMIGGMIGNNSSGTTSIKYGVTRDKIISLNCILSDGQEVEFGELSKSEFFKKLDLETGEGEIYRKLYALLKEEKLQNEIHSHFPKKDIHRRNTGYAIDSLLDSEIFDLTCSKPINVAQLIAGSEGTLAVITSATLKLDPLPPQHRLMVVAHFNSISDCLNAVKPIMQADLFTCEMMDKQILDCTKGSLKYAPYRFFIQHDPQAVLLLELNSDSIEDLENQKNYLIHLLTTQTKSYANSLLEADDIHKALELRKAGLGLLGSLNTGKKAVACIEDTAVSLDDFADYMQDFENLMQTFNQSAIYYAHAGAGELHLRPLLNLKDSKDIADFENMTRGVAKLVKKYNGSLSGEHGDGIVRSNFIKMLVGDDCYQALTEIKNIFDPSSIFNPGKIINPLPMTENLRYQPDQKIAELETVFDFSKENGILNAVENCNGSGDCRKTEKSGGTMCPSYQATKNEKDSTRGRANVLREYLTNSTQQNPFDHQELKEVFELCISCKACKKECPSNVDVASYKAEFLYQYYRSNSRHISDYVFGYNHKINQIGSIFPSLFNFTLTNKFTKNIFTKIFKVHKNRDLPVLSQQTLYDGIKLKQKNNSSKKSFIKKLYLFIDEFSNYNDVQVGLDSYDLLTALNYDVQIIKNKASGRALISKGFLKQAKRLANKNIELYKDLISVETPLIGIEPSAILSFRDDYLRLADNKRAVEKLSQNTYLIEEFIANEIKLGNINADQFSKEEKQIKIHAHCHQKALSQSKFTFDMLNCPENFKVSILSSGCCGMAGSFGYEEDNYDLSMSIGELQLFPHLRNIEQNVIISANGTSCRHQIKDAVQINAQHPVSILKNALI</sequence>
<keyword evidence="4" id="KW-0274">FAD</keyword>
<reference evidence="10 11" key="1">
    <citation type="submission" date="2016-10" db="EMBL/GenBank/DDBJ databases">
        <authorList>
            <person name="de Groot N.N."/>
        </authorList>
    </citation>
    <scope>NUCLEOTIDE SEQUENCE [LARGE SCALE GENOMIC DNA]</scope>
    <source>
        <strain evidence="10 11">DSM 23581</strain>
    </source>
</reference>
<dbReference type="SUPFAM" id="SSF56176">
    <property type="entry name" value="FAD-binding/transporter-associated domain-like"/>
    <property type="match status" value="1"/>
</dbReference>
<keyword evidence="11" id="KW-1185">Reference proteome</keyword>
<evidence type="ECO:0000313" key="11">
    <source>
        <dbReference type="Proteomes" id="UP000198820"/>
    </source>
</evidence>
<dbReference type="PROSITE" id="PS51379">
    <property type="entry name" value="4FE4S_FER_2"/>
    <property type="match status" value="1"/>
</dbReference>
<evidence type="ECO:0000256" key="6">
    <source>
        <dbReference type="ARBA" id="ARBA00023004"/>
    </source>
</evidence>
<dbReference type="InterPro" id="IPR016169">
    <property type="entry name" value="FAD-bd_PCMH_sub2"/>
</dbReference>
<dbReference type="InterPro" id="IPR036318">
    <property type="entry name" value="FAD-bd_PCMH-like_sf"/>
</dbReference>
<dbReference type="EMBL" id="FNQF01000004">
    <property type="protein sequence ID" value="SEA22201.1"/>
    <property type="molecule type" value="Genomic_DNA"/>
</dbReference>
<dbReference type="GO" id="GO:0046872">
    <property type="term" value="F:metal ion binding"/>
    <property type="evidence" value="ECO:0007669"/>
    <property type="project" value="UniProtKB-KW"/>
</dbReference>
<comment type="cofactor">
    <cofactor evidence="1">
        <name>FAD</name>
        <dbReference type="ChEBI" id="CHEBI:57692"/>
    </cofactor>
</comment>
<dbReference type="Gene3D" id="1.10.45.10">
    <property type="entry name" value="Vanillyl-alcohol Oxidase, Chain A, domain 4"/>
    <property type="match status" value="1"/>
</dbReference>
<dbReference type="Proteomes" id="UP000198820">
    <property type="component" value="Unassembled WGS sequence"/>
</dbReference>
<dbReference type="GO" id="GO:0008720">
    <property type="term" value="F:D-lactate dehydrogenase (NAD+) activity"/>
    <property type="evidence" value="ECO:0007669"/>
    <property type="project" value="TreeGrafter"/>
</dbReference>
<evidence type="ECO:0000313" key="10">
    <source>
        <dbReference type="EMBL" id="SEA22201.1"/>
    </source>
</evidence>
<evidence type="ECO:0000256" key="5">
    <source>
        <dbReference type="ARBA" id="ARBA00023002"/>
    </source>
</evidence>
<dbReference type="InterPro" id="IPR016164">
    <property type="entry name" value="FAD-linked_Oxase-like_C"/>
</dbReference>
<dbReference type="PANTHER" id="PTHR11748">
    <property type="entry name" value="D-LACTATE DEHYDROGENASE"/>
    <property type="match status" value="1"/>
</dbReference>
<evidence type="ECO:0000259" key="8">
    <source>
        <dbReference type="PROSITE" id="PS51379"/>
    </source>
</evidence>
<dbReference type="PROSITE" id="PS51387">
    <property type="entry name" value="FAD_PCMH"/>
    <property type="match status" value="1"/>
</dbReference>
<feature type="domain" description="4Fe-4S ferredoxin-type" evidence="8">
    <location>
        <begin position="616"/>
        <end position="647"/>
    </location>
</feature>
<keyword evidence="3" id="KW-0479">Metal-binding</keyword>
<dbReference type="GO" id="GO:0051536">
    <property type="term" value="F:iron-sulfur cluster binding"/>
    <property type="evidence" value="ECO:0007669"/>
    <property type="project" value="UniProtKB-KW"/>
</dbReference>
<dbReference type="RefSeq" id="WP_093241343.1">
    <property type="nucleotide sequence ID" value="NZ_FNQF01000004.1"/>
</dbReference>
<accession>A0A1H3ZFL1</accession>
<dbReference type="Gene3D" id="1.10.1060.10">
    <property type="entry name" value="Alpha-helical ferredoxin"/>
    <property type="match status" value="1"/>
</dbReference>
<keyword evidence="6" id="KW-0408">Iron</keyword>
<dbReference type="InterPro" id="IPR017900">
    <property type="entry name" value="4Fe4S_Fe_S_CS"/>
</dbReference>
<dbReference type="Pfam" id="PF13534">
    <property type="entry name" value="Fer4_17"/>
    <property type="match status" value="1"/>
</dbReference>
<name>A0A1H3ZFL1_9FLAO</name>
<evidence type="ECO:0000256" key="2">
    <source>
        <dbReference type="ARBA" id="ARBA00022630"/>
    </source>
</evidence>
<feature type="domain" description="FAD-binding PCMH-type" evidence="9">
    <location>
        <begin position="33"/>
        <end position="273"/>
    </location>
</feature>
<dbReference type="Pfam" id="PF01565">
    <property type="entry name" value="FAD_binding_4"/>
    <property type="match status" value="1"/>
</dbReference>
<dbReference type="GO" id="GO:0004458">
    <property type="term" value="F:D-lactate dehydrogenase (cytochrome) activity"/>
    <property type="evidence" value="ECO:0007669"/>
    <property type="project" value="TreeGrafter"/>
</dbReference>
<dbReference type="PANTHER" id="PTHR11748:SF119">
    <property type="entry name" value="D-2-HYDROXYGLUTARATE DEHYDROGENASE"/>
    <property type="match status" value="1"/>
</dbReference>
<dbReference type="InterPro" id="IPR016166">
    <property type="entry name" value="FAD-bd_PCMH"/>
</dbReference>
<dbReference type="GO" id="GO:0071949">
    <property type="term" value="F:FAD binding"/>
    <property type="evidence" value="ECO:0007669"/>
    <property type="project" value="InterPro"/>
</dbReference>
<dbReference type="Pfam" id="PF02913">
    <property type="entry name" value="FAD-oxidase_C"/>
    <property type="match status" value="1"/>
</dbReference>
<dbReference type="AlphaFoldDB" id="A0A1H3ZFL1"/>
<dbReference type="InterPro" id="IPR017896">
    <property type="entry name" value="4Fe4S_Fe-S-bd"/>
</dbReference>
<dbReference type="STRING" id="908615.SAMN05421540_10455"/>
<organism evidence="10 11">
    <name type="scientific">Psychroflexus halocasei</name>
    <dbReference type="NCBI Taxonomy" id="908615"/>
    <lineage>
        <taxon>Bacteria</taxon>
        <taxon>Pseudomonadati</taxon>
        <taxon>Bacteroidota</taxon>
        <taxon>Flavobacteriia</taxon>
        <taxon>Flavobacteriales</taxon>
        <taxon>Flavobacteriaceae</taxon>
        <taxon>Psychroflexus</taxon>
    </lineage>
</organism>
<dbReference type="Gene3D" id="3.30.70.2740">
    <property type="match status" value="1"/>
</dbReference>
<evidence type="ECO:0000259" key="9">
    <source>
        <dbReference type="PROSITE" id="PS51387"/>
    </source>
</evidence>
<dbReference type="InterPro" id="IPR009051">
    <property type="entry name" value="Helical_ferredxn"/>
</dbReference>
<dbReference type="InterPro" id="IPR006094">
    <property type="entry name" value="Oxid_FAD_bind_N"/>
</dbReference>
<evidence type="ECO:0000256" key="4">
    <source>
        <dbReference type="ARBA" id="ARBA00022827"/>
    </source>
</evidence>
<evidence type="ECO:0000256" key="3">
    <source>
        <dbReference type="ARBA" id="ARBA00022723"/>
    </source>
</evidence>
<dbReference type="PROSITE" id="PS00198">
    <property type="entry name" value="4FE4S_FER_1"/>
    <property type="match status" value="1"/>
</dbReference>
<dbReference type="InterPro" id="IPR016171">
    <property type="entry name" value="Vanillyl_alc_oxidase_C-sub2"/>
</dbReference>
<dbReference type="SUPFAM" id="SSF55103">
    <property type="entry name" value="FAD-linked oxidases, C-terminal domain"/>
    <property type="match status" value="1"/>
</dbReference>
<dbReference type="SUPFAM" id="SSF46548">
    <property type="entry name" value="alpha-helical ferredoxin"/>
    <property type="match status" value="1"/>
</dbReference>
<keyword evidence="2" id="KW-0285">Flavoprotein</keyword>
<dbReference type="InterPro" id="IPR004113">
    <property type="entry name" value="FAD-bd_oxidored_4_C"/>
</dbReference>
<gene>
    <name evidence="10" type="ORF">SAMN05421540_10455</name>
</gene>
<evidence type="ECO:0000256" key="7">
    <source>
        <dbReference type="ARBA" id="ARBA00023014"/>
    </source>
</evidence>
<evidence type="ECO:0000256" key="1">
    <source>
        <dbReference type="ARBA" id="ARBA00001974"/>
    </source>
</evidence>
<dbReference type="Gene3D" id="3.30.465.10">
    <property type="match status" value="1"/>
</dbReference>
<proteinExistence type="predicted"/>